<proteinExistence type="predicted"/>
<comment type="caution">
    <text evidence="2">The sequence shown here is derived from an EMBL/GenBank/DDBJ whole genome shotgun (WGS) entry which is preliminary data.</text>
</comment>
<name>A0AAV3XMK2_9CYAN</name>
<keyword evidence="1" id="KW-0472">Membrane</keyword>
<protein>
    <recommendedName>
        <fullName evidence="4">DUF304 domain-containing protein</fullName>
    </recommendedName>
</protein>
<evidence type="ECO:0008006" key="4">
    <source>
        <dbReference type="Google" id="ProtNLM"/>
    </source>
</evidence>
<sequence length="204" mass="23378">MQSTERGLKLLARKFISGRDYGLVRELNLGSIVQLGSQTMVILEQTKTQLKFRYRPDSIWMATGGWIVGTFLLIAMIYLQLSWIFYLWWIPLFLVLNIVASIALLIFAGRVVICHFDKDYNGFTLKRGGWLNTQVIWHPLAHIIDVQVEAIGWNPDRKANCQIALFLKSGDRISLDLGLASINDKLNAVNLIRKFLDMPPQKWS</sequence>
<reference evidence="2" key="1">
    <citation type="submission" date="2019-10" db="EMBL/GenBank/DDBJ databases">
        <title>Draft genome sequece of Microseira wollei NIES-4236.</title>
        <authorList>
            <person name="Yamaguchi H."/>
            <person name="Suzuki S."/>
            <person name="Kawachi M."/>
        </authorList>
    </citation>
    <scope>NUCLEOTIDE SEQUENCE</scope>
    <source>
        <strain evidence="2">NIES-4236</strain>
    </source>
</reference>
<gene>
    <name evidence="2" type="ORF">MiSe_62070</name>
</gene>
<dbReference type="EMBL" id="BLAY01000121">
    <property type="protein sequence ID" value="GET41395.1"/>
    <property type="molecule type" value="Genomic_DNA"/>
</dbReference>
<dbReference type="RefSeq" id="WP_226587658.1">
    <property type="nucleotide sequence ID" value="NZ_BLAY01000121.1"/>
</dbReference>
<dbReference type="AlphaFoldDB" id="A0AAV3XMK2"/>
<evidence type="ECO:0000256" key="1">
    <source>
        <dbReference type="SAM" id="Phobius"/>
    </source>
</evidence>
<feature type="transmembrane region" description="Helical" evidence="1">
    <location>
        <begin position="59"/>
        <end position="79"/>
    </location>
</feature>
<evidence type="ECO:0000313" key="2">
    <source>
        <dbReference type="EMBL" id="GET41395.1"/>
    </source>
</evidence>
<accession>A0AAV3XMK2</accession>
<keyword evidence="1" id="KW-0812">Transmembrane</keyword>
<keyword evidence="3" id="KW-1185">Reference proteome</keyword>
<organism evidence="2 3">
    <name type="scientific">Microseira wollei NIES-4236</name>
    <dbReference type="NCBI Taxonomy" id="2530354"/>
    <lineage>
        <taxon>Bacteria</taxon>
        <taxon>Bacillati</taxon>
        <taxon>Cyanobacteriota</taxon>
        <taxon>Cyanophyceae</taxon>
        <taxon>Oscillatoriophycideae</taxon>
        <taxon>Aerosakkonematales</taxon>
        <taxon>Aerosakkonemataceae</taxon>
        <taxon>Microseira</taxon>
    </lineage>
</organism>
<keyword evidence="1" id="KW-1133">Transmembrane helix</keyword>
<feature type="transmembrane region" description="Helical" evidence="1">
    <location>
        <begin position="85"/>
        <end position="108"/>
    </location>
</feature>
<dbReference type="Proteomes" id="UP001050975">
    <property type="component" value="Unassembled WGS sequence"/>
</dbReference>
<evidence type="ECO:0000313" key="3">
    <source>
        <dbReference type="Proteomes" id="UP001050975"/>
    </source>
</evidence>